<keyword evidence="3" id="KW-0067">ATP-binding</keyword>
<dbReference type="GO" id="GO:0030425">
    <property type="term" value="C:dendrite"/>
    <property type="evidence" value="ECO:0007669"/>
    <property type="project" value="TreeGrafter"/>
</dbReference>
<reference evidence="7" key="1">
    <citation type="thesis" date="2021" institute="BYU ScholarsArchive" country="Provo, UT, USA">
        <title>Applications of and Algorithms for Genome Assembly and Genomic Analyses with an Emphasis on Marine Teleosts.</title>
        <authorList>
            <person name="Pickett B.D."/>
        </authorList>
    </citation>
    <scope>NUCLEOTIDE SEQUENCE</scope>
    <source>
        <strain evidence="7">HI-2016</strain>
    </source>
</reference>
<dbReference type="PANTHER" id="PTHR46877">
    <property type="entry name" value="EPH RECEPTOR A5"/>
    <property type="match status" value="1"/>
</dbReference>
<proteinExistence type="predicted"/>
<evidence type="ECO:0000256" key="4">
    <source>
        <dbReference type="ARBA" id="ARBA00023136"/>
    </source>
</evidence>
<keyword evidence="5" id="KW-0675">Receptor</keyword>
<sequence length="104" mass="11761">MALAYRGELLHEHCGYSKADQEGDDELYFQFKFPAAKTYIDPETYEDPNTAVHQFAKELDASCIKIERVSSPFLSSSSVYVTKIERVVGTGELAIPLIFLCLRH</sequence>
<dbReference type="PANTHER" id="PTHR46877:SF9">
    <property type="entry name" value="EPHRIN TYPE-A RECEPTOR 7"/>
    <property type="match status" value="1"/>
</dbReference>
<dbReference type="GO" id="GO:0005005">
    <property type="term" value="F:transmembrane-ephrin receptor activity"/>
    <property type="evidence" value="ECO:0007669"/>
    <property type="project" value="TreeGrafter"/>
</dbReference>
<evidence type="ECO:0000256" key="5">
    <source>
        <dbReference type="ARBA" id="ARBA00023170"/>
    </source>
</evidence>
<evidence type="ECO:0000259" key="6">
    <source>
        <dbReference type="Pfam" id="PF14575"/>
    </source>
</evidence>
<dbReference type="GO" id="GO:0005524">
    <property type="term" value="F:ATP binding"/>
    <property type="evidence" value="ECO:0007669"/>
    <property type="project" value="UniProtKB-KW"/>
</dbReference>
<dbReference type="InterPro" id="IPR050449">
    <property type="entry name" value="Ephrin_rcpt_TKs"/>
</dbReference>
<dbReference type="GO" id="GO:0005886">
    <property type="term" value="C:plasma membrane"/>
    <property type="evidence" value="ECO:0007669"/>
    <property type="project" value="TreeGrafter"/>
</dbReference>
<evidence type="ECO:0000313" key="8">
    <source>
        <dbReference type="Proteomes" id="UP000824540"/>
    </source>
</evidence>
<dbReference type="OrthoDB" id="8889875at2759"/>
<dbReference type="Gene3D" id="3.30.200.20">
    <property type="entry name" value="Phosphorylase Kinase, domain 1"/>
    <property type="match status" value="1"/>
</dbReference>
<dbReference type="Proteomes" id="UP000824540">
    <property type="component" value="Unassembled WGS sequence"/>
</dbReference>
<dbReference type="Pfam" id="PF14575">
    <property type="entry name" value="EphA2_TM"/>
    <property type="match status" value="1"/>
</dbReference>
<dbReference type="EMBL" id="JAFBMS010000102">
    <property type="protein sequence ID" value="KAG9336146.1"/>
    <property type="molecule type" value="Genomic_DNA"/>
</dbReference>
<comment type="caution">
    <text evidence="7">The sequence shown here is derived from an EMBL/GenBank/DDBJ whole genome shotgun (WGS) entry which is preliminary data.</text>
</comment>
<name>A0A8T2N886_9TELE</name>
<keyword evidence="2" id="KW-0547">Nucleotide-binding</keyword>
<keyword evidence="8" id="KW-1185">Reference proteome</keyword>
<evidence type="ECO:0000256" key="2">
    <source>
        <dbReference type="ARBA" id="ARBA00022741"/>
    </source>
</evidence>
<evidence type="ECO:0000313" key="7">
    <source>
        <dbReference type="EMBL" id="KAG9336146.1"/>
    </source>
</evidence>
<feature type="domain" description="Ephrin receptor transmembrane" evidence="6">
    <location>
        <begin position="12"/>
        <end position="61"/>
    </location>
</feature>
<evidence type="ECO:0000256" key="1">
    <source>
        <dbReference type="ARBA" id="ARBA00004167"/>
    </source>
</evidence>
<accession>A0A8T2N886</accession>
<dbReference type="AlphaFoldDB" id="A0A8T2N886"/>
<dbReference type="InterPro" id="IPR027936">
    <property type="entry name" value="Eph_TM"/>
</dbReference>
<comment type="subcellular location">
    <subcellularLocation>
        <location evidence="1">Membrane</location>
        <topology evidence="1">Single-pass membrane protein</topology>
    </subcellularLocation>
</comment>
<dbReference type="GO" id="GO:0007411">
    <property type="term" value="P:axon guidance"/>
    <property type="evidence" value="ECO:0007669"/>
    <property type="project" value="TreeGrafter"/>
</dbReference>
<gene>
    <name evidence="7" type="ORF">JZ751_002493</name>
</gene>
<keyword evidence="4" id="KW-0472">Membrane</keyword>
<protein>
    <recommendedName>
        <fullName evidence="6">Ephrin receptor transmembrane domain-containing protein</fullName>
    </recommendedName>
</protein>
<evidence type="ECO:0000256" key="3">
    <source>
        <dbReference type="ARBA" id="ARBA00022840"/>
    </source>
</evidence>
<organism evidence="7 8">
    <name type="scientific">Albula glossodonta</name>
    <name type="common">roundjaw bonefish</name>
    <dbReference type="NCBI Taxonomy" id="121402"/>
    <lineage>
        <taxon>Eukaryota</taxon>
        <taxon>Metazoa</taxon>
        <taxon>Chordata</taxon>
        <taxon>Craniata</taxon>
        <taxon>Vertebrata</taxon>
        <taxon>Euteleostomi</taxon>
        <taxon>Actinopterygii</taxon>
        <taxon>Neopterygii</taxon>
        <taxon>Teleostei</taxon>
        <taxon>Albuliformes</taxon>
        <taxon>Albulidae</taxon>
        <taxon>Albula</taxon>
    </lineage>
</organism>